<sequence>MENKIRWGILGPGRIAHSFTKDLLLTRTSELVAVASRNLTRAANFAKEYDAKYAYGSYEELFNSPDVDVIYIATPHTQHASLAIAAMEHGKHVLCEKPMGVNRDEVKKMIAAAQKNNVFLMEALWTRFNPTIRKIKALVDDQKIGDLSYLQADFAFYALDREVEGRLLNPALAGGSLLDIGIYPIFLAYLLLGKPTKIVASSKFHKTGAEIQTSLVFEYDKAHAMLYSGLTSNSEMKAKITGTKGSIYIHPRWHETNGFSMESNGEKEDILEPTIGKGYSYEIEEVNSCLASGKLESELWSYKNSLELIDILDQIRKQTGIAFPFES</sequence>
<evidence type="ECO:0000256" key="2">
    <source>
        <dbReference type="ARBA" id="ARBA00023002"/>
    </source>
</evidence>
<accession>A0ABV2TYG2</accession>
<dbReference type="PANTHER" id="PTHR22604:SF105">
    <property type="entry name" value="TRANS-1,2-DIHYDROBENZENE-1,2-DIOL DEHYDROGENASE"/>
    <property type="match status" value="1"/>
</dbReference>
<dbReference type="SUPFAM" id="SSF51735">
    <property type="entry name" value="NAD(P)-binding Rossmann-fold domains"/>
    <property type="match status" value="1"/>
</dbReference>
<comment type="similarity">
    <text evidence="1">Belongs to the Gfo/Idh/MocA family.</text>
</comment>
<evidence type="ECO:0000259" key="4">
    <source>
        <dbReference type="Pfam" id="PF22725"/>
    </source>
</evidence>
<evidence type="ECO:0000313" key="5">
    <source>
        <dbReference type="EMBL" id="MET7029339.1"/>
    </source>
</evidence>
<dbReference type="EMBL" id="JBEWYP010000003">
    <property type="protein sequence ID" value="MET7029339.1"/>
    <property type="molecule type" value="Genomic_DNA"/>
</dbReference>
<feature type="domain" description="GFO/IDH/MocA-like oxidoreductase" evidence="4">
    <location>
        <begin position="132"/>
        <end position="247"/>
    </location>
</feature>
<dbReference type="Gene3D" id="3.40.50.720">
    <property type="entry name" value="NAD(P)-binding Rossmann-like Domain"/>
    <property type="match status" value="1"/>
</dbReference>
<gene>
    <name evidence="5" type="ORF">ABXZ32_08020</name>
</gene>
<protein>
    <submittedName>
        <fullName evidence="5">Gfo/Idh/MocA family oxidoreductase</fullName>
    </submittedName>
</protein>
<evidence type="ECO:0000313" key="6">
    <source>
        <dbReference type="Proteomes" id="UP001549773"/>
    </source>
</evidence>
<comment type="caution">
    <text evidence="5">The sequence shown here is derived from an EMBL/GenBank/DDBJ whole genome shotgun (WGS) entry which is preliminary data.</text>
</comment>
<organism evidence="5 6">
    <name type="scientific">Sediminicola luteus</name>
    <dbReference type="NCBI Taxonomy" id="319238"/>
    <lineage>
        <taxon>Bacteria</taxon>
        <taxon>Pseudomonadati</taxon>
        <taxon>Bacteroidota</taxon>
        <taxon>Flavobacteriia</taxon>
        <taxon>Flavobacteriales</taxon>
        <taxon>Flavobacteriaceae</taxon>
        <taxon>Sediminicola</taxon>
    </lineage>
</organism>
<keyword evidence="6" id="KW-1185">Reference proteome</keyword>
<dbReference type="SUPFAM" id="SSF55347">
    <property type="entry name" value="Glyceraldehyde-3-phosphate dehydrogenase-like, C-terminal domain"/>
    <property type="match status" value="1"/>
</dbReference>
<dbReference type="Proteomes" id="UP001549773">
    <property type="component" value="Unassembled WGS sequence"/>
</dbReference>
<dbReference type="InterPro" id="IPR036291">
    <property type="entry name" value="NAD(P)-bd_dom_sf"/>
</dbReference>
<evidence type="ECO:0000259" key="3">
    <source>
        <dbReference type="Pfam" id="PF01408"/>
    </source>
</evidence>
<dbReference type="Pfam" id="PF01408">
    <property type="entry name" value="GFO_IDH_MocA"/>
    <property type="match status" value="1"/>
</dbReference>
<reference evidence="5 6" key="1">
    <citation type="submission" date="2024-07" db="EMBL/GenBank/DDBJ databases">
        <title>The genome sequence of type strain Sediminicola luteus GDMCC 1.2596T.</title>
        <authorList>
            <person name="Liu Y."/>
        </authorList>
    </citation>
    <scope>NUCLEOTIDE SEQUENCE [LARGE SCALE GENOMIC DNA]</scope>
    <source>
        <strain evidence="5 6">GDMCC 1.2596</strain>
    </source>
</reference>
<dbReference type="PANTHER" id="PTHR22604">
    <property type="entry name" value="OXIDOREDUCTASES"/>
    <property type="match status" value="1"/>
</dbReference>
<name>A0ABV2TYG2_9FLAO</name>
<dbReference type="InterPro" id="IPR000683">
    <property type="entry name" value="Gfo/Idh/MocA-like_OxRdtase_N"/>
</dbReference>
<proteinExistence type="inferred from homology"/>
<keyword evidence="2" id="KW-0560">Oxidoreductase</keyword>
<dbReference type="InterPro" id="IPR050984">
    <property type="entry name" value="Gfo/Idh/MocA_domain"/>
</dbReference>
<feature type="domain" description="Gfo/Idh/MocA-like oxidoreductase N-terminal" evidence="3">
    <location>
        <begin position="5"/>
        <end position="122"/>
    </location>
</feature>
<dbReference type="InterPro" id="IPR055170">
    <property type="entry name" value="GFO_IDH_MocA-like_dom"/>
</dbReference>
<dbReference type="Pfam" id="PF22725">
    <property type="entry name" value="GFO_IDH_MocA_C3"/>
    <property type="match status" value="1"/>
</dbReference>
<dbReference type="RefSeq" id="WP_354618156.1">
    <property type="nucleotide sequence ID" value="NZ_JBEWYP010000003.1"/>
</dbReference>
<dbReference type="Gene3D" id="3.30.360.10">
    <property type="entry name" value="Dihydrodipicolinate Reductase, domain 2"/>
    <property type="match status" value="1"/>
</dbReference>
<evidence type="ECO:0000256" key="1">
    <source>
        <dbReference type="ARBA" id="ARBA00010928"/>
    </source>
</evidence>